<dbReference type="GO" id="GO:0005634">
    <property type="term" value="C:nucleus"/>
    <property type="evidence" value="ECO:0007669"/>
    <property type="project" value="UniProtKB-SubCell"/>
</dbReference>
<feature type="domain" description="C2H2-type" evidence="13">
    <location>
        <begin position="525"/>
        <end position="552"/>
    </location>
</feature>
<dbReference type="PANTHER" id="PTHR46105:SF27">
    <property type="entry name" value="TRANSCRIPTIONAL REGULATOR KAISO"/>
    <property type="match status" value="1"/>
</dbReference>
<organism evidence="14 15">
    <name type="scientific">Scyliorhinus torazame</name>
    <name type="common">Cloudy catshark</name>
    <name type="synonym">Catulus torazame</name>
    <dbReference type="NCBI Taxonomy" id="75743"/>
    <lineage>
        <taxon>Eukaryota</taxon>
        <taxon>Metazoa</taxon>
        <taxon>Chordata</taxon>
        <taxon>Craniata</taxon>
        <taxon>Vertebrata</taxon>
        <taxon>Chondrichthyes</taxon>
        <taxon>Elasmobranchii</taxon>
        <taxon>Galeomorphii</taxon>
        <taxon>Galeoidea</taxon>
        <taxon>Carcharhiniformes</taxon>
        <taxon>Scyliorhinidae</taxon>
        <taxon>Scyliorhinus</taxon>
    </lineage>
</organism>
<feature type="domain" description="C2H2-type" evidence="13">
    <location>
        <begin position="581"/>
        <end position="609"/>
    </location>
</feature>
<dbReference type="Gene3D" id="3.30.710.10">
    <property type="entry name" value="Potassium Channel Kv1.1, Chain A"/>
    <property type="match status" value="1"/>
</dbReference>
<protein>
    <recommendedName>
        <fullName evidence="16">Transcriptional regulator Kaiso</fullName>
    </recommendedName>
</protein>
<keyword evidence="7" id="KW-0805">Transcription regulation</keyword>
<dbReference type="FunFam" id="3.30.160.60:FF:000749">
    <property type="entry name" value="Transcriptional regulator Kaiso"/>
    <property type="match status" value="1"/>
</dbReference>
<evidence type="ECO:0000256" key="11">
    <source>
        <dbReference type="PROSITE-ProRule" id="PRU00042"/>
    </source>
</evidence>
<dbReference type="PANTHER" id="PTHR46105">
    <property type="entry name" value="AGAP004733-PA"/>
    <property type="match status" value="1"/>
</dbReference>
<dbReference type="OMA" id="GAHMQPD"/>
<dbReference type="InterPro" id="IPR000210">
    <property type="entry name" value="BTB/POZ_dom"/>
</dbReference>
<evidence type="ECO:0000313" key="15">
    <source>
        <dbReference type="Proteomes" id="UP000288216"/>
    </source>
</evidence>
<dbReference type="AlphaFoldDB" id="A0A401NRL4"/>
<gene>
    <name evidence="14" type="ORF">scyTo_0009678</name>
</gene>
<dbReference type="PROSITE" id="PS50097">
    <property type="entry name" value="BTB"/>
    <property type="match status" value="1"/>
</dbReference>
<evidence type="ECO:0000256" key="3">
    <source>
        <dbReference type="ARBA" id="ARBA00022723"/>
    </source>
</evidence>
<sequence length="719" mass="80089">MIQIGKLADTIPPLKREMLKPSVMSSATTQSGIKFQQVVVTMSQITLAELDWVFALIEDIILYHCKESVTFENNYKRHVLDSFPTQGWLNFIGYVVFIFDLVMESKKLISATDIHHSGTLLKSLNEQRAQGLFCDITIIVGDRKFRAHKNVLSSASSYFHQLFSPDGANSTYGQVLEVNFIRAEVFAEVLNFIYSSKLVRVNAELVSELIQSGQSLGLKFLADLGESLSKLKAVAPATDSAVSVTDSKGNVSQKVAADPTVEPERLIIHVEEGGLGPRITDAFSLSSAEFRDSKGDSRASISSEDSEDNDDVIFCSEITPPKQPSNVASNSLVQTNIIVPNIPVNSDNLGIQTKRITLLPETSPKVGDFKVKISDGSAGCWQNTVINQQSTKIVNAKYIQDGKHPVTIVKTAAIDTLSKGCRVYANIDTNPNTYHIVVPNKDDLANRETKQNKEPRSPERKLLLIGDKVSGDGGHSSFQIMPENSSNHINNSRPVFINDQYFPDAKRMKREQDHYELIVDGRVFYVCIVCKRSYACLTSLRRHFNVHSWEKKYPCHYCEKVFPLAEYRTKHEILHTGERRYQCLTCGETFINYQVMASHIRSVHSKKTGKSAAEDEAVSDSKLYRLLPCKTLQIRQYGFLTASGSGAMAEINEDGIVYHVDDDDDADAPPQTAQTIGGSKPASWDDIFPQEGTPVYRYNSLDGNSELEFVIPESFRELA</sequence>
<dbReference type="STRING" id="75743.A0A401NRL4"/>
<dbReference type="Gene3D" id="3.30.160.60">
    <property type="entry name" value="Classic Zinc Finger"/>
    <property type="match status" value="3"/>
</dbReference>
<evidence type="ECO:0000256" key="2">
    <source>
        <dbReference type="ARBA" id="ARBA00022491"/>
    </source>
</evidence>
<feature type="domain" description="C2H2-type" evidence="13">
    <location>
        <begin position="553"/>
        <end position="580"/>
    </location>
</feature>
<feature type="domain" description="BTB" evidence="12">
    <location>
        <begin position="134"/>
        <end position="202"/>
    </location>
</feature>
<evidence type="ECO:0000256" key="4">
    <source>
        <dbReference type="ARBA" id="ARBA00022737"/>
    </source>
</evidence>
<keyword evidence="15" id="KW-1185">Reference proteome</keyword>
<evidence type="ECO:0000256" key="8">
    <source>
        <dbReference type="ARBA" id="ARBA00023125"/>
    </source>
</evidence>
<evidence type="ECO:0000256" key="6">
    <source>
        <dbReference type="ARBA" id="ARBA00022833"/>
    </source>
</evidence>
<evidence type="ECO:0000256" key="5">
    <source>
        <dbReference type="ARBA" id="ARBA00022771"/>
    </source>
</evidence>
<keyword evidence="8" id="KW-0238">DNA-binding</keyword>
<evidence type="ECO:0000313" key="14">
    <source>
        <dbReference type="EMBL" id="GCB63516.1"/>
    </source>
</evidence>
<comment type="caution">
    <text evidence="14">The sequence shown here is derived from an EMBL/GenBank/DDBJ whole genome shotgun (WGS) entry which is preliminary data.</text>
</comment>
<dbReference type="PROSITE" id="PS50157">
    <property type="entry name" value="ZINC_FINGER_C2H2_2"/>
    <property type="match status" value="3"/>
</dbReference>
<dbReference type="SUPFAM" id="SSF57667">
    <property type="entry name" value="beta-beta-alpha zinc fingers"/>
    <property type="match status" value="1"/>
</dbReference>
<evidence type="ECO:0000259" key="13">
    <source>
        <dbReference type="PROSITE" id="PS50157"/>
    </source>
</evidence>
<keyword evidence="5 11" id="KW-0863">Zinc-finger</keyword>
<keyword evidence="2" id="KW-0678">Repressor</keyword>
<dbReference type="GO" id="GO:0000978">
    <property type="term" value="F:RNA polymerase II cis-regulatory region sequence-specific DNA binding"/>
    <property type="evidence" value="ECO:0007669"/>
    <property type="project" value="TreeGrafter"/>
</dbReference>
<name>A0A401NRL4_SCYTO</name>
<evidence type="ECO:0008006" key="16">
    <source>
        <dbReference type="Google" id="ProtNLM"/>
    </source>
</evidence>
<dbReference type="InterPro" id="IPR013087">
    <property type="entry name" value="Znf_C2H2_type"/>
</dbReference>
<keyword evidence="10" id="KW-0539">Nucleus</keyword>
<dbReference type="FunFam" id="3.30.160.60:FF:000235">
    <property type="entry name" value="Zinc finger and BTB domain containing 38"/>
    <property type="match status" value="1"/>
</dbReference>
<dbReference type="InterPro" id="IPR050457">
    <property type="entry name" value="ZnFinger_BTB_dom_contain"/>
</dbReference>
<dbReference type="SUPFAM" id="SSF54695">
    <property type="entry name" value="POZ domain"/>
    <property type="match status" value="1"/>
</dbReference>
<comment type="subcellular location">
    <subcellularLocation>
        <location evidence="1">Nucleus</location>
    </subcellularLocation>
</comment>
<keyword evidence="3" id="KW-0479">Metal-binding</keyword>
<evidence type="ECO:0000256" key="9">
    <source>
        <dbReference type="ARBA" id="ARBA00023163"/>
    </source>
</evidence>
<evidence type="ECO:0000256" key="10">
    <source>
        <dbReference type="ARBA" id="ARBA00023242"/>
    </source>
</evidence>
<dbReference type="OrthoDB" id="6359816at2759"/>
<dbReference type="InterPro" id="IPR011333">
    <property type="entry name" value="SKP1/BTB/POZ_sf"/>
</dbReference>
<dbReference type="EMBL" id="BFAA01004018">
    <property type="protein sequence ID" value="GCB63516.1"/>
    <property type="molecule type" value="Genomic_DNA"/>
</dbReference>
<dbReference type="SMART" id="SM00355">
    <property type="entry name" value="ZnF_C2H2"/>
    <property type="match status" value="3"/>
</dbReference>
<keyword evidence="9" id="KW-0804">Transcription</keyword>
<dbReference type="SMART" id="SM00225">
    <property type="entry name" value="BTB"/>
    <property type="match status" value="1"/>
</dbReference>
<keyword evidence="6" id="KW-0862">Zinc</keyword>
<proteinExistence type="predicted"/>
<dbReference type="Proteomes" id="UP000288216">
    <property type="component" value="Unassembled WGS sequence"/>
</dbReference>
<evidence type="ECO:0000256" key="7">
    <source>
        <dbReference type="ARBA" id="ARBA00023015"/>
    </source>
</evidence>
<evidence type="ECO:0000256" key="1">
    <source>
        <dbReference type="ARBA" id="ARBA00004123"/>
    </source>
</evidence>
<evidence type="ECO:0000259" key="12">
    <source>
        <dbReference type="PROSITE" id="PS50097"/>
    </source>
</evidence>
<dbReference type="Pfam" id="PF00651">
    <property type="entry name" value="BTB"/>
    <property type="match status" value="1"/>
</dbReference>
<reference evidence="14 15" key="1">
    <citation type="journal article" date="2018" name="Nat. Ecol. Evol.">
        <title>Shark genomes provide insights into elasmobranch evolution and the origin of vertebrates.</title>
        <authorList>
            <person name="Hara Y"/>
            <person name="Yamaguchi K"/>
            <person name="Onimaru K"/>
            <person name="Kadota M"/>
            <person name="Koyanagi M"/>
            <person name="Keeley SD"/>
            <person name="Tatsumi K"/>
            <person name="Tanaka K"/>
            <person name="Motone F"/>
            <person name="Kageyama Y"/>
            <person name="Nozu R"/>
            <person name="Adachi N"/>
            <person name="Nishimura O"/>
            <person name="Nakagawa R"/>
            <person name="Tanegashima C"/>
            <person name="Kiyatake I"/>
            <person name="Matsumoto R"/>
            <person name="Murakumo K"/>
            <person name="Nishida K"/>
            <person name="Terakita A"/>
            <person name="Kuratani S"/>
            <person name="Sato K"/>
            <person name="Hyodo S Kuraku.S."/>
        </authorList>
    </citation>
    <scope>NUCLEOTIDE SEQUENCE [LARGE SCALE GENOMIC DNA]</scope>
</reference>
<keyword evidence="4" id="KW-0677">Repeat</keyword>
<dbReference type="GO" id="GO:0000981">
    <property type="term" value="F:DNA-binding transcription factor activity, RNA polymerase II-specific"/>
    <property type="evidence" value="ECO:0007669"/>
    <property type="project" value="TreeGrafter"/>
</dbReference>
<dbReference type="GO" id="GO:0008270">
    <property type="term" value="F:zinc ion binding"/>
    <property type="evidence" value="ECO:0007669"/>
    <property type="project" value="UniProtKB-KW"/>
</dbReference>
<dbReference type="PROSITE" id="PS00028">
    <property type="entry name" value="ZINC_FINGER_C2H2_1"/>
    <property type="match status" value="3"/>
</dbReference>
<accession>A0A401NRL4</accession>
<dbReference type="InterPro" id="IPR036236">
    <property type="entry name" value="Znf_C2H2_sf"/>
</dbReference>